<dbReference type="OrthoDB" id="1437217at2"/>
<proteinExistence type="predicted"/>
<dbReference type="RefSeq" id="WP_073044939.1">
    <property type="nucleotide sequence ID" value="NZ_FQUO01000012.1"/>
</dbReference>
<reference evidence="3 4" key="1">
    <citation type="submission" date="2016-11" db="EMBL/GenBank/DDBJ databases">
        <authorList>
            <person name="Jaros S."/>
            <person name="Januszkiewicz K."/>
            <person name="Wedrychowicz H."/>
        </authorList>
    </citation>
    <scope>NUCLEOTIDE SEQUENCE [LARGE SCALE GENOMIC DNA]</scope>
    <source>
        <strain evidence="3 4">DSM 26897</strain>
    </source>
</reference>
<keyword evidence="1" id="KW-1133">Transmembrane helix</keyword>
<keyword evidence="1" id="KW-0472">Membrane</keyword>
<evidence type="ECO:0000313" key="4">
    <source>
        <dbReference type="Proteomes" id="UP000184368"/>
    </source>
</evidence>
<sequence length="160" mass="17925">MNEIPATKDELLRRWHKRLRETQSSHYEAAKPLGSLNYKLGVPVVILTTFVGTSVFATLSKDVNIYFKIATGLISVAAAVLSSIQTFLRFNERAELHRSTAAQAGSIRRLVEEIIASGNLDDLSREEISKIRERIDKLSENAPSIKAKTWEKTKKILAES</sequence>
<keyword evidence="1" id="KW-0812">Transmembrane</keyword>
<dbReference type="NCBIfam" id="NF033632">
    <property type="entry name" value="SLATT_4"/>
    <property type="match status" value="1"/>
</dbReference>
<protein>
    <recommendedName>
        <fullName evidence="2">SMODS and SLOG-associating 2TM effector domain-containing protein</fullName>
    </recommendedName>
</protein>
<dbReference type="EMBL" id="FQUO01000012">
    <property type="protein sequence ID" value="SHF79385.1"/>
    <property type="molecule type" value="Genomic_DNA"/>
</dbReference>
<dbReference type="Pfam" id="PF18186">
    <property type="entry name" value="SLATT_4"/>
    <property type="match status" value="1"/>
</dbReference>
<dbReference type="InterPro" id="IPR040811">
    <property type="entry name" value="SLATT_4"/>
</dbReference>
<name>A0A1M5EJH9_9BACT</name>
<evidence type="ECO:0000259" key="2">
    <source>
        <dbReference type="Pfam" id="PF18186"/>
    </source>
</evidence>
<keyword evidence="4" id="KW-1185">Reference proteome</keyword>
<gene>
    <name evidence="3" type="ORF">SAMN05444008_11272</name>
</gene>
<accession>A0A1M5EJH9</accession>
<evidence type="ECO:0000256" key="1">
    <source>
        <dbReference type="SAM" id="Phobius"/>
    </source>
</evidence>
<evidence type="ECO:0000313" key="3">
    <source>
        <dbReference type="EMBL" id="SHF79385.1"/>
    </source>
</evidence>
<dbReference type="AlphaFoldDB" id="A0A1M5EJH9"/>
<feature type="domain" description="SMODS and SLOG-associating 2TM effector" evidence="2">
    <location>
        <begin position="13"/>
        <end position="157"/>
    </location>
</feature>
<feature type="transmembrane region" description="Helical" evidence="1">
    <location>
        <begin position="40"/>
        <end position="59"/>
    </location>
</feature>
<dbReference type="Proteomes" id="UP000184368">
    <property type="component" value="Unassembled WGS sequence"/>
</dbReference>
<organism evidence="3 4">
    <name type="scientific">Cnuella takakiae</name>
    <dbReference type="NCBI Taxonomy" id="1302690"/>
    <lineage>
        <taxon>Bacteria</taxon>
        <taxon>Pseudomonadati</taxon>
        <taxon>Bacteroidota</taxon>
        <taxon>Chitinophagia</taxon>
        <taxon>Chitinophagales</taxon>
        <taxon>Chitinophagaceae</taxon>
        <taxon>Cnuella</taxon>
    </lineage>
</organism>
<feature type="transmembrane region" description="Helical" evidence="1">
    <location>
        <begin position="65"/>
        <end position="88"/>
    </location>
</feature>